<gene>
    <name evidence="2" type="ORF">QNI29_06770</name>
</gene>
<dbReference type="Proteomes" id="UP001236652">
    <property type="component" value="Chromosome"/>
</dbReference>
<organism evidence="2 3">
    <name type="scientific">Pontibacillus chungwhensis</name>
    <dbReference type="NCBI Taxonomy" id="265426"/>
    <lineage>
        <taxon>Bacteria</taxon>
        <taxon>Bacillati</taxon>
        <taxon>Bacillota</taxon>
        <taxon>Bacilli</taxon>
        <taxon>Bacillales</taxon>
        <taxon>Bacillaceae</taxon>
        <taxon>Pontibacillus</taxon>
    </lineage>
</organism>
<accession>A0ABY8V441</accession>
<name>A0ABY8V441_9BACI</name>
<keyword evidence="3" id="KW-1185">Reference proteome</keyword>
<keyword evidence="1" id="KW-0472">Membrane</keyword>
<sequence>MKEALLVVSMICLFTTFILFLNNLIKYGLKEGLIRKGRRSNWYMMGLFAVYISTFVVFLILKNS</sequence>
<dbReference type="RefSeq" id="WP_231418031.1">
    <property type="nucleotide sequence ID" value="NZ_CP126446.1"/>
</dbReference>
<evidence type="ECO:0000313" key="2">
    <source>
        <dbReference type="EMBL" id="WIF99354.1"/>
    </source>
</evidence>
<dbReference type="EMBL" id="CP126446">
    <property type="protein sequence ID" value="WIF99354.1"/>
    <property type="molecule type" value="Genomic_DNA"/>
</dbReference>
<keyword evidence="1" id="KW-1133">Transmembrane helix</keyword>
<feature type="transmembrane region" description="Helical" evidence="1">
    <location>
        <begin position="6"/>
        <end position="29"/>
    </location>
</feature>
<protein>
    <submittedName>
        <fullName evidence="2">Uncharacterized protein</fullName>
    </submittedName>
</protein>
<reference evidence="2 3" key="1">
    <citation type="submission" date="2023-05" db="EMBL/GenBank/DDBJ databases">
        <title>Comparative genomics reveals the evidence of polycyclic aromatic hydrocarbons degradation in moderately halophilic genus Pontibacillus.</title>
        <authorList>
            <person name="Yang H."/>
            <person name="Qian Z."/>
        </authorList>
    </citation>
    <scope>NUCLEOTIDE SEQUENCE [LARGE SCALE GENOMIC DNA]</scope>
    <source>
        <strain evidence="3">HN14</strain>
    </source>
</reference>
<evidence type="ECO:0000313" key="3">
    <source>
        <dbReference type="Proteomes" id="UP001236652"/>
    </source>
</evidence>
<evidence type="ECO:0000256" key="1">
    <source>
        <dbReference type="SAM" id="Phobius"/>
    </source>
</evidence>
<proteinExistence type="predicted"/>
<keyword evidence="1" id="KW-0812">Transmembrane</keyword>
<feature type="transmembrane region" description="Helical" evidence="1">
    <location>
        <begin position="41"/>
        <end position="61"/>
    </location>
</feature>